<dbReference type="PANTHER" id="PTHR12149:SF8">
    <property type="entry name" value="PROTEIN-RIBULOSAMINE 3-KINASE"/>
    <property type="match status" value="1"/>
</dbReference>
<comment type="similarity">
    <text evidence="1">Belongs to the fructosamine kinase family.</text>
</comment>
<dbReference type="SUPFAM" id="SSF56112">
    <property type="entry name" value="Protein kinase-like (PK-like)"/>
    <property type="match status" value="1"/>
</dbReference>
<dbReference type="Gene3D" id="1.10.510.10">
    <property type="entry name" value="Transferase(Phosphotransferase) domain 1"/>
    <property type="match status" value="1"/>
</dbReference>
<evidence type="ECO:0000313" key="4">
    <source>
        <dbReference type="Proteomes" id="UP000439914"/>
    </source>
</evidence>
<organism evidence="3 4">
    <name type="scientific">Qipengyuania citrea</name>
    <dbReference type="NCBI Taxonomy" id="225971"/>
    <lineage>
        <taxon>Bacteria</taxon>
        <taxon>Pseudomonadati</taxon>
        <taxon>Pseudomonadota</taxon>
        <taxon>Alphaproteobacteria</taxon>
        <taxon>Sphingomonadales</taxon>
        <taxon>Erythrobacteraceae</taxon>
        <taxon>Qipengyuania</taxon>
    </lineage>
</organism>
<dbReference type="Proteomes" id="UP001238601">
    <property type="component" value="Unassembled WGS sequence"/>
</dbReference>
<protein>
    <submittedName>
        <fullName evidence="2">Fructosamine-3-kinase</fullName>
    </submittedName>
    <submittedName>
        <fullName evidence="3">Phosphotransferase</fullName>
    </submittedName>
</protein>
<evidence type="ECO:0000313" key="2">
    <source>
        <dbReference type="EMBL" id="MDQ0564944.1"/>
    </source>
</evidence>
<dbReference type="AlphaFoldDB" id="A0A6I4UAR7"/>
<evidence type="ECO:0000256" key="1">
    <source>
        <dbReference type="ARBA" id="ARBA00009460"/>
    </source>
</evidence>
<reference evidence="3 4" key="1">
    <citation type="submission" date="2019-12" db="EMBL/GenBank/DDBJ databases">
        <title>Genomic-based taxomic classification of the family Erythrobacteraceae.</title>
        <authorList>
            <person name="Xu L."/>
        </authorList>
    </citation>
    <scope>NUCLEOTIDE SEQUENCE [LARGE SCALE GENOMIC DNA]</scope>
    <source>
        <strain evidence="3 4">CGMCC 1.8703</strain>
    </source>
</reference>
<sequence>MRHADAVLEPLCGAKVIGAETLAGGDTSGASRLALADGRTLIAKHGPTTAREARMLGAMHALGAPVPEVVGMQDDWLVMTDAGAARPLDETAWHSLAGALDILHAAAKAEPYGWSEDHVFRHVAVHNAQRTDWVEFWRDQRLLCHVPHLPAPLAQRVETLAARLPDLLPSRPPPALLHGDLWGGNIVWNGAALTLIDPCAYHGDREVDAAALTVFDSPPEGFFDQLELAAGWRARLPAYRLWMWLIHVRLFGQSYCAPAERDLALLGC</sequence>
<reference evidence="2 5" key="2">
    <citation type="submission" date="2023-07" db="EMBL/GenBank/DDBJ databases">
        <title>Genomic Encyclopedia of Type Strains, Phase IV (KMG-IV): sequencing the most valuable type-strain genomes for metagenomic binning, comparative biology and taxonomic classification.</title>
        <authorList>
            <person name="Goeker M."/>
        </authorList>
    </citation>
    <scope>NUCLEOTIDE SEQUENCE [LARGE SCALE GENOMIC DNA]</scope>
    <source>
        <strain evidence="2 5">DSM 14432</strain>
    </source>
</reference>
<dbReference type="GeneID" id="93685297"/>
<dbReference type="RefSeq" id="WP_160766974.1">
    <property type="nucleotide sequence ID" value="NZ_JAUSWK010000001.1"/>
</dbReference>
<dbReference type="Gene3D" id="3.30.200.20">
    <property type="entry name" value="Phosphorylase Kinase, domain 1"/>
    <property type="match status" value="1"/>
</dbReference>
<evidence type="ECO:0000313" key="3">
    <source>
        <dbReference type="EMBL" id="MXP36040.1"/>
    </source>
</evidence>
<dbReference type="EMBL" id="WTYG01000002">
    <property type="protein sequence ID" value="MXP36040.1"/>
    <property type="molecule type" value="Genomic_DNA"/>
</dbReference>
<keyword evidence="5" id="KW-1185">Reference proteome</keyword>
<keyword evidence="3" id="KW-0808">Transferase</keyword>
<dbReference type="InterPro" id="IPR011009">
    <property type="entry name" value="Kinase-like_dom_sf"/>
</dbReference>
<name>A0A6I4UAR7_9SPHN</name>
<dbReference type="PANTHER" id="PTHR12149">
    <property type="entry name" value="FRUCTOSAMINE 3 KINASE-RELATED PROTEIN"/>
    <property type="match status" value="1"/>
</dbReference>
<dbReference type="Pfam" id="PF03881">
    <property type="entry name" value="Fructosamin_kin"/>
    <property type="match status" value="1"/>
</dbReference>
<evidence type="ECO:0000313" key="5">
    <source>
        <dbReference type="Proteomes" id="UP001238601"/>
    </source>
</evidence>
<dbReference type="Proteomes" id="UP000439914">
    <property type="component" value="Unassembled WGS sequence"/>
</dbReference>
<accession>A0A6I4UAR7</accession>
<dbReference type="GO" id="GO:0016740">
    <property type="term" value="F:transferase activity"/>
    <property type="evidence" value="ECO:0007669"/>
    <property type="project" value="UniProtKB-KW"/>
</dbReference>
<gene>
    <name evidence="3" type="ORF">GRI55_09665</name>
    <name evidence="2" type="ORF">QOZ97_000454</name>
</gene>
<dbReference type="InterPro" id="IPR016477">
    <property type="entry name" value="Fructo-/Ketosamine-3-kinase"/>
</dbReference>
<dbReference type="EMBL" id="JAUSWK010000001">
    <property type="protein sequence ID" value="MDQ0564944.1"/>
    <property type="molecule type" value="Genomic_DNA"/>
</dbReference>
<proteinExistence type="inferred from homology"/>
<dbReference type="Gene3D" id="1.20.1270.240">
    <property type="match status" value="1"/>
</dbReference>
<comment type="caution">
    <text evidence="3">The sequence shown here is derived from an EMBL/GenBank/DDBJ whole genome shotgun (WGS) entry which is preliminary data.</text>
</comment>